<dbReference type="RefSeq" id="WP_378208868.1">
    <property type="nucleotide sequence ID" value="NZ_JBHLZP010000259.1"/>
</dbReference>
<dbReference type="Pfam" id="PF21761">
    <property type="entry name" value="RedAm-like_C"/>
    <property type="match status" value="1"/>
</dbReference>
<evidence type="ECO:0000256" key="1">
    <source>
        <dbReference type="ARBA" id="ARBA00009080"/>
    </source>
</evidence>
<keyword evidence="6" id="KW-1185">Reference proteome</keyword>
<comment type="similarity">
    <text evidence="1">Belongs to the HIBADH-related family.</text>
</comment>
<dbReference type="GO" id="GO:0016491">
    <property type="term" value="F:oxidoreductase activity"/>
    <property type="evidence" value="ECO:0007669"/>
    <property type="project" value="UniProtKB-KW"/>
</dbReference>
<dbReference type="PANTHER" id="PTHR43580">
    <property type="entry name" value="OXIDOREDUCTASE GLYR1-RELATED"/>
    <property type="match status" value="1"/>
</dbReference>
<feature type="domain" description="6-phosphogluconate dehydrogenase NADP-binding" evidence="3">
    <location>
        <begin position="8"/>
        <end position="161"/>
    </location>
</feature>
<keyword evidence="2 5" id="KW-0560">Oxidoreductase</keyword>
<dbReference type="InterPro" id="IPR048666">
    <property type="entry name" value="RedAm-like_C"/>
</dbReference>
<dbReference type="EC" id="1.1.-.-" evidence="5"/>
<evidence type="ECO:0000313" key="5">
    <source>
        <dbReference type="EMBL" id="MFB9836218.1"/>
    </source>
</evidence>
<dbReference type="PIRSF" id="PIRSF000103">
    <property type="entry name" value="HIBADH"/>
    <property type="match status" value="1"/>
</dbReference>
<accession>A0ABV5YME8</accession>
<evidence type="ECO:0000259" key="4">
    <source>
        <dbReference type="Pfam" id="PF21761"/>
    </source>
</evidence>
<dbReference type="InterPro" id="IPR013328">
    <property type="entry name" value="6PGD_dom2"/>
</dbReference>
<evidence type="ECO:0000313" key="6">
    <source>
        <dbReference type="Proteomes" id="UP001589627"/>
    </source>
</evidence>
<name>A0ABV5YME8_9ACTN</name>
<dbReference type="PANTHER" id="PTHR43580:SF2">
    <property type="entry name" value="CYTOKINE-LIKE NUCLEAR FACTOR N-PAC"/>
    <property type="match status" value="1"/>
</dbReference>
<dbReference type="InterPro" id="IPR006115">
    <property type="entry name" value="6PGDH_NADP-bd"/>
</dbReference>
<proteinExistence type="inferred from homology"/>
<organism evidence="5 6">
    <name type="scientific">Actinoallomurus acaciae</name>
    <dbReference type="NCBI Taxonomy" id="502577"/>
    <lineage>
        <taxon>Bacteria</taxon>
        <taxon>Bacillati</taxon>
        <taxon>Actinomycetota</taxon>
        <taxon>Actinomycetes</taxon>
        <taxon>Streptosporangiales</taxon>
        <taxon>Thermomonosporaceae</taxon>
        <taxon>Actinoallomurus</taxon>
    </lineage>
</organism>
<feature type="domain" description="NADPH-dependent reductive aminase-like C-terminal" evidence="4">
    <location>
        <begin position="163"/>
        <end position="288"/>
    </location>
</feature>
<evidence type="ECO:0000256" key="2">
    <source>
        <dbReference type="ARBA" id="ARBA00023002"/>
    </source>
</evidence>
<protein>
    <submittedName>
        <fullName evidence="5">NAD(P)-dependent oxidoreductase</fullName>
        <ecNumber evidence="5">1.1.-.-</ecNumber>
    </submittedName>
</protein>
<dbReference type="Pfam" id="PF03446">
    <property type="entry name" value="NAD_binding_2"/>
    <property type="match status" value="1"/>
</dbReference>
<dbReference type="Gene3D" id="3.40.50.720">
    <property type="entry name" value="NAD(P)-binding Rossmann-like Domain"/>
    <property type="match status" value="1"/>
</dbReference>
<gene>
    <name evidence="5" type="ORF">ACFFNX_28995</name>
</gene>
<dbReference type="Gene3D" id="1.10.1040.10">
    <property type="entry name" value="N-(1-d-carboxylethyl)-l-norvaline Dehydrogenase, domain 2"/>
    <property type="match status" value="1"/>
</dbReference>
<reference evidence="5 6" key="1">
    <citation type="submission" date="2024-09" db="EMBL/GenBank/DDBJ databases">
        <authorList>
            <person name="Sun Q."/>
            <person name="Mori K."/>
        </authorList>
    </citation>
    <scope>NUCLEOTIDE SEQUENCE [LARGE SCALE GENOMIC DNA]</scope>
    <source>
        <strain evidence="5 6">TBRC 0563</strain>
    </source>
</reference>
<dbReference type="Proteomes" id="UP001589627">
    <property type="component" value="Unassembled WGS sequence"/>
</dbReference>
<sequence>MSERVAPVSVIGLGPMGRAVAGAFLDAGHPTTVWNRTASRAEPLVAHGATAAATAADAVADGPLVVACLLDDDAVHAVLDPVPFGSEKTLVNLTSAAPEQARRRAAWARGRGIAYLDGAIMTPTPSIGRPSALVLYSGPEETYRAQGPALASLGGTATYLGEDPGRAAAFDVALLDIFWNSVGGLVHGLALARAEGISGGELAPYAESIFGLLPEMMTRFARQLDDGVHPGERSTIASASAGIEHIIATAETRGIDTGVLTASRSLIRRAEAAGHGADGLSRLASVLAEPAA</sequence>
<dbReference type="InterPro" id="IPR036291">
    <property type="entry name" value="NAD(P)-bd_dom_sf"/>
</dbReference>
<dbReference type="InterPro" id="IPR051265">
    <property type="entry name" value="HIBADH-related_NP60_sf"/>
</dbReference>
<dbReference type="SUPFAM" id="SSF51735">
    <property type="entry name" value="NAD(P)-binding Rossmann-fold domains"/>
    <property type="match status" value="1"/>
</dbReference>
<dbReference type="InterPro" id="IPR015815">
    <property type="entry name" value="HIBADH-related"/>
</dbReference>
<comment type="caution">
    <text evidence="5">The sequence shown here is derived from an EMBL/GenBank/DDBJ whole genome shotgun (WGS) entry which is preliminary data.</text>
</comment>
<dbReference type="EMBL" id="JBHLZP010000259">
    <property type="protein sequence ID" value="MFB9836218.1"/>
    <property type="molecule type" value="Genomic_DNA"/>
</dbReference>
<evidence type="ECO:0000259" key="3">
    <source>
        <dbReference type="Pfam" id="PF03446"/>
    </source>
</evidence>